<organism evidence="3 4">
    <name type="scientific">Elsinoe australis</name>
    <dbReference type="NCBI Taxonomy" id="40998"/>
    <lineage>
        <taxon>Eukaryota</taxon>
        <taxon>Fungi</taxon>
        <taxon>Dikarya</taxon>
        <taxon>Ascomycota</taxon>
        <taxon>Pezizomycotina</taxon>
        <taxon>Dothideomycetes</taxon>
        <taxon>Dothideomycetidae</taxon>
        <taxon>Myriangiales</taxon>
        <taxon>Elsinoaceae</taxon>
        <taxon>Elsinoe</taxon>
    </lineage>
</organism>
<keyword evidence="2" id="KW-0812">Transmembrane</keyword>
<keyword evidence="2" id="KW-0472">Membrane</keyword>
<protein>
    <submittedName>
        <fullName evidence="3">Uncharacterized protein</fullName>
    </submittedName>
</protein>
<dbReference type="AlphaFoldDB" id="A0A2P7YEH4"/>
<proteinExistence type="predicted"/>
<dbReference type="Proteomes" id="UP000243723">
    <property type="component" value="Unassembled WGS sequence"/>
</dbReference>
<keyword evidence="2" id="KW-1133">Transmembrane helix</keyword>
<reference evidence="3 4" key="1">
    <citation type="submission" date="2017-05" db="EMBL/GenBank/DDBJ databases">
        <title>Draft genome sequence of Elsinoe australis.</title>
        <authorList>
            <person name="Cheng Q."/>
        </authorList>
    </citation>
    <scope>NUCLEOTIDE SEQUENCE [LARGE SCALE GENOMIC DNA]</scope>
    <source>
        <strain evidence="3 4">NL1</strain>
    </source>
</reference>
<feature type="region of interest" description="Disordered" evidence="1">
    <location>
        <begin position="1"/>
        <end position="29"/>
    </location>
</feature>
<keyword evidence="4" id="KW-1185">Reference proteome</keyword>
<comment type="caution">
    <text evidence="3">The sequence shown here is derived from an EMBL/GenBank/DDBJ whole genome shotgun (WGS) entry which is preliminary data.</text>
</comment>
<evidence type="ECO:0000313" key="3">
    <source>
        <dbReference type="EMBL" id="PSK34353.1"/>
    </source>
</evidence>
<evidence type="ECO:0000256" key="1">
    <source>
        <dbReference type="SAM" id="MobiDB-lite"/>
    </source>
</evidence>
<name>A0A2P7YEH4_9PEZI</name>
<evidence type="ECO:0000256" key="2">
    <source>
        <dbReference type="SAM" id="Phobius"/>
    </source>
</evidence>
<feature type="transmembrane region" description="Helical" evidence="2">
    <location>
        <begin position="153"/>
        <end position="171"/>
    </location>
</feature>
<accession>A0A2P7YEH4</accession>
<evidence type="ECO:0000313" key="4">
    <source>
        <dbReference type="Proteomes" id="UP000243723"/>
    </source>
</evidence>
<feature type="transmembrane region" description="Helical" evidence="2">
    <location>
        <begin position="49"/>
        <end position="71"/>
    </location>
</feature>
<sequence length="193" mass="21433">MTTRLRKTFKYPTDDSDSDARNPEDELDDEQQEAIISSLREKDESSIKLWTTLFTALPLVAALFFLPSLFTTRSRDALISILSITCLSSTAYTMYFIPARTPELSTSLSGRRQRAMLVDMESPVAKYLPRMNGGLASVLGLLGVLLWSRGDVIGAILALVPGAIYAVVMAARNDLVPMDIEALERMRYEYKGA</sequence>
<gene>
    <name evidence="3" type="ORF">B9Z65_8679</name>
</gene>
<dbReference type="EMBL" id="NHZQ01000447">
    <property type="protein sequence ID" value="PSK34353.1"/>
    <property type="molecule type" value="Genomic_DNA"/>
</dbReference>
<feature type="transmembrane region" description="Helical" evidence="2">
    <location>
        <begin position="127"/>
        <end position="147"/>
    </location>
</feature>
<feature type="transmembrane region" description="Helical" evidence="2">
    <location>
        <begin position="77"/>
        <end position="97"/>
    </location>
</feature>
<dbReference type="OrthoDB" id="3358048at2759"/>